<dbReference type="InterPro" id="IPR027417">
    <property type="entry name" value="P-loop_NTPase"/>
</dbReference>
<protein>
    <submittedName>
        <fullName evidence="2">Uncharacterized protein</fullName>
    </submittedName>
</protein>
<organism evidence="2 3">
    <name type="scientific">Devosia rhodophyticola</name>
    <dbReference type="NCBI Taxonomy" id="3026423"/>
    <lineage>
        <taxon>Bacteria</taxon>
        <taxon>Pseudomonadati</taxon>
        <taxon>Pseudomonadota</taxon>
        <taxon>Alphaproteobacteria</taxon>
        <taxon>Hyphomicrobiales</taxon>
        <taxon>Devosiaceae</taxon>
        <taxon>Devosia</taxon>
    </lineage>
</organism>
<dbReference type="RefSeq" id="WP_282211569.1">
    <property type="nucleotide sequence ID" value="NZ_CP118247.1"/>
</dbReference>
<proteinExistence type="predicted"/>
<sequence>MLAVGIVLIGGQLGFLVFAELASGRAIIYRAEREAPAPRQDNLAPDEEFEAVVQRDFVEDEPESLDEPQPHSDETEPTFAADEAQPFEGQVESDEEFVPYTNLQPYDSEFEDEIAYDDPESLEPQSYIEYEAAEDPLLISEPGTQAVWVEDEPETEIAATEQDQPDDVVLDNQPIVDDLDAIESIEEDEPEAPVAVEQPVDDEELPPDRGNVPLDFATLASDLVLGRTQVVVLAGGTSHRDCAALADSLASEALDRGLSVAMIDAGSGIPSIEPGISDLSEGAASFGDVVHKSTDEGFAEVPWGHSQHLDQMSPKPFTLVEALSDIYEVVIVMTGQVGANSSLPMFADIGGRLVLVAGPQHSDEELQAAREQLAEAGYGHADIVLAPRRVAA</sequence>
<evidence type="ECO:0000313" key="3">
    <source>
        <dbReference type="Proteomes" id="UP001222118"/>
    </source>
</evidence>
<feature type="region of interest" description="Disordered" evidence="1">
    <location>
        <begin position="35"/>
        <end position="95"/>
    </location>
</feature>
<dbReference type="Gene3D" id="3.40.50.300">
    <property type="entry name" value="P-loop containing nucleotide triphosphate hydrolases"/>
    <property type="match status" value="1"/>
</dbReference>
<keyword evidence="3" id="KW-1185">Reference proteome</keyword>
<feature type="region of interest" description="Disordered" evidence="1">
    <location>
        <begin position="187"/>
        <end position="208"/>
    </location>
</feature>
<gene>
    <name evidence="2" type="ORF">PSQ90_00905</name>
</gene>
<accession>A0ABY7YYG6</accession>
<name>A0ABY7YYG6_9HYPH</name>
<evidence type="ECO:0000256" key="1">
    <source>
        <dbReference type="SAM" id="MobiDB-lite"/>
    </source>
</evidence>
<evidence type="ECO:0000313" key="2">
    <source>
        <dbReference type="EMBL" id="WDR06055.1"/>
    </source>
</evidence>
<dbReference type="Proteomes" id="UP001222118">
    <property type="component" value="Chromosome"/>
</dbReference>
<reference evidence="2 3" key="1">
    <citation type="submission" date="2023-02" db="EMBL/GenBank/DDBJ databases">
        <title>Devosia chondri sp. nov., isolated from the phycosphere of marine algae.</title>
        <authorList>
            <person name="Kim J.M."/>
            <person name="Lee J.K."/>
            <person name="Choi B.J."/>
            <person name="Bayburt H."/>
            <person name="Jeon C.O."/>
        </authorList>
    </citation>
    <scope>NUCLEOTIDE SEQUENCE [LARGE SCALE GENOMIC DNA]</scope>
    <source>
        <strain evidence="2 3">G2-5</strain>
    </source>
</reference>
<dbReference type="EMBL" id="CP118247">
    <property type="protein sequence ID" value="WDR06055.1"/>
    <property type="molecule type" value="Genomic_DNA"/>
</dbReference>